<dbReference type="AlphaFoldDB" id="A0A1F5H2S5"/>
<keyword evidence="1" id="KW-0472">Membrane</keyword>
<dbReference type="STRING" id="1797725.A3A49_01420"/>
<reference evidence="3 4" key="1">
    <citation type="journal article" date="2016" name="Nat. Commun.">
        <title>Thousands of microbial genomes shed light on interconnected biogeochemical processes in an aquifer system.</title>
        <authorList>
            <person name="Anantharaman K."/>
            <person name="Brown C.T."/>
            <person name="Hug L.A."/>
            <person name="Sharon I."/>
            <person name="Castelle C.J."/>
            <person name="Probst A.J."/>
            <person name="Thomas B.C."/>
            <person name="Singh A."/>
            <person name="Wilkins M.J."/>
            <person name="Karaoz U."/>
            <person name="Brodie E.L."/>
            <person name="Williams K.H."/>
            <person name="Hubbard S.S."/>
            <person name="Banfield J.F."/>
        </authorList>
    </citation>
    <scope>NUCLEOTIDE SEQUENCE [LARGE SCALE GENOMIC DNA]</scope>
</reference>
<keyword evidence="1" id="KW-0812">Transmembrane</keyword>
<proteinExistence type="predicted"/>
<evidence type="ECO:0000256" key="1">
    <source>
        <dbReference type="SAM" id="Phobius"/>
    </source>
</evidence>
<sequence>MLKKYLPLSILLLLTLIFTPYVFAQHIERQEIVLLPKDQVVNQDYFATGEKVTIAGIVNGDAYIAGGNLIIDGEINGDLLAAGGTVNIRGRVTDDVRVAAGQVIISGLVEGNVTVLGGSVNLENSAEIKGSLTSAAGNLSVFSPIGKGITAGAGDITIDSKISGNILTGVNSLTLNPNAEVNGNLTYVSERQANIQPGAKVSGKTTHNLPQKPQEKDMEKILGGIFLFFEIISFLAALIMGMLLLKFFPNYIKDLVNYLDNKPLKSTGLGLLTAVVTPILIILLFITLVGIPASLMLLAAFLVSLYFSKIIFAMYIGQKATAILGRKWTVYLSFLTGLMILYLFKIIPVVGFITTIVAVLAGTGAIVQAKFSILKLSKSKKII</sequence>
<comment type="caution">
    <text evidence="3">The sequence shown here is derived from an EMBL/GenBank/DDBJ whole genome shotgun (WGS) entry which is preliminary data.</text>
</comment>
<evidence type="ECO:0000313" key="4">
    <source>
        <dbReference type="Proteomes" id="UP000176740"/>
    </source>
</evidence>
<dbReference type="EMBL" id="MFBO01000011">
    <property type="protein sequence ID" value="OGD98379.1"/>
    <property type="molecule type" value="Genomic_DNA"/>
</dbReference>
<dbReference type="InterPro" id="IPR058486">
    <property type="entry name" value="DUF8173"/>
</dbReference>
<feature type="transmembrane region" description="Helical" evidence="1">
    <location>
        <begin position="221"/>
        <end position="248"/>
    </location>
</feature>
<accession>A0A1F5H2S5</accession>
<evidence type="ECO:0000259" key="2">
    <source>
        <dbReference type="Pfam" id="PF26514"/>
    </source>
</evidence>
<feature type="transmembrane region" description="Helical" evidence="1">
    <location>
        <begin position="328"/>
        <end position="344"/>
    </location>
</feature>
<feature type="transmembrane region" description="Helical" evidence="1">
    <location>
        <begin position="350"/>
        <end position="371"/>
    </location>
</feature>
<feature type="domain" description="DUF8173" evidence="2">
    <location>
        <begin position="222"/>
        <end position="369"/>
    </location>
</feature>
<name>A0A1F5H2S5_9BACT</name>
<protein>
    <recommendedName>
        <fullName evidence="2">DUF8173 domain-containing protein</fullName>
    </recommendedName>
</protein>
<gene>
    <name evidence="3" type="ORF">A3A49_01420</name>
</gene>
<evidence type="ECO:0000313" key="3">
    <source>
        <dbReference type="EMBL" id="OGD98379.1"/>
    </source>
</evidence>
<organism evidence="3 4">
    <name type="scientific">Candidatus Curtissbacteria bacterium RIFCSPLOWO2_01_FULL_38_11b</name>
    <dbReference type="NCBI Taxonomy" id="1797725"/>
    <lineage>
        <taxon>Bacteria</taxon>
        <taxon>Candidatus Curtissiibacteriota</taxon>
    </lineage>
</organism>
<feature type="transmembrane region" description="Helical" evidence="1">
    <location>
        <begin position="295"/>
        <end position="316"/>
    </location>
</feature>
<feature type="transmembrane region" description="Helical" evidence="1">
    <location>
        <begin position="269"/>
        <end position="289"/>
    </location>
</feature>
<dbReference type="Pfam" id="PF26514">
    <property type="entry name" value="DUF8173"/>
    <property type="match status" value="1"/>
</dbReference>
<keyword evidence="1" id="KW-1133">Transmembrane helix</keyword>
<dbReference type="Proteomes" id="UP000176740">
    <property type="component" value="Unassembled WGS sequence"/>
</dbReference>